<dbReference type="Pfam" id="PF10955">
    <property type="entry name" value="Fin"/>
    <property type="match status" value="1"/>
</dbReference>
<reference evidence="1 5" key="2">
    <citation type="submission" date="2016-11" db="EMBL/GenBank/DDBJ databases">
        <authorList>
            <person name="Jaros S."/>
            <person name="Januszkiewicz K."/>
            <person name="Wedrychowicz H."/>
        </authorList>
    </citation>
    <scope>NUCLEOTIDE SEQUENCE [LARGE SCALE GENOMIC DNA]</scope>
    <source>
        <strain evidence="1 5">NF2</strain>
    </source>
</reference>
<dbReference type="EMBL" id="BJOL01000031">
    <property type="protein sequence ID" value="GED60566.1"/>
    <property type="molecule type" value="Genomic_DNA"/>
</dbReference>
<evidence type="ECO:0000313" key="1">
    <source>
        <dbReference type="EMBL" id="ASJ56659.1"/>
    </source>
</evidence>
<dbReference type="GO" id="GO:0010468">
    <property type="term" value="P:regulation of gene expression"/>
    <property type="evidence" value="ECO:0007669"/>
    <property type="project" value="InterPro"/>
</dbReference>
<accession>A0A0H0SCL5</accession>
<gene>
    <name evidence="3" type="ORF">AA984_27115</name>
    <name evidence="2" type="ORF">BFO01nite_46980</name>
    <name evidence="1" type="ORF">BP422_25830</name>
</gene>
<proteinExistence type="predicted"/>
<evidence type="ECO:0000313" key="6">
    <source>
        <dbReference type="Proteomes" id="UP000319498"/>
    </source>
</evidence>
<evidence type="ECO:0000313" key="2">
    <source>
        <dbReference type="EMBL" id="GED60566.1"/>
    </source>
</evidence>
<dbReference type="EMBL" id="LDCN01000012">
    <property type="protein sequence ID" value="KLH96160.1"/>
    <property type="molecule type" value="Genomic_DNA"/>
</dbReference>
<protein>
    <recommendedName>
        <fullName evidence="7">Peptide ABC transporter permease</fullName>
    </recommendedName>
</protein>
<reference evidence="3 4" key="1">
    <citation type="submission" date="2015-05" db="EMBL/GenBank/DDBJ databases">
        <title>Genome sequencing project for genomic taxonomy and phylogenomics of Bacillus-like bacteria.</title>
        <authorList>
            <person name="Liu B."/>
            <person name="Wang J."/>
            <person name="Zhu Y."/>
            <person name="Liu G."/>
            <person name="Chen Q."/>
            <person name="Chen Z."/>
            <person name="Lan J."/>
            <person name="Che J."/>
            <person name="Ge C."/>
            <person name="Shi H."/>
            <person name="Pan Z."/>
            <person name="Liu X."/>
        </authorList>
    </citation>
    <scope>NUCLEOTIDE SEQUENCE [LARGE SCALE GENOMIC DNA]</scope>
    <source>
        <strain evidence="3 4">DSM 9885</strain>
    </source>
</reference>
<dbReference type="Proteomes" id="UP000197781">
    <property type="component" value="Chromosome"/>
</dbReference>
<name>A0A0H0SCL5_9BACL</name>
<evidence type="ECO:0000313" key="3">
    <source>
        <dbReference type="EMBL" id="KLH96160.1"/>
    </source>
</evidence>
<dbReference type="Proteomes" id="UP000035218">
    <property type="component" value="Unassembled WGS sequence"/>
</dbReference>
<evidence type="ECO:0000313" key="5">
    <source>
        <dbReference type="Proteomes" id="UP000197781"/>
    </source>
</evidence>
<dbReference type="Proteomes" id="UP000319498">
    <property type="component" value="Unassembled WGS sequence"/>
</dbReference>
<organism evidence="1 5">
    <name type="scientific">Brevibacillus formosus</name>
    <dbReference type="NCBI Taxonomy" id="54913"/>
    <lineage>
        <taxon>Bacteria</taxon>
        <taxon>Bacillati</taxon>
        <taxon>Bacillota</taxon>
        <taxon>Bacilli</taxon>
        <taxon>Bacillales</taxon>
        <taxon>Paenibacillaceae</taxon>
        <taxon>Brevibacillus</taxon>
    </lineage>
</organism>
<sequence length="76" mass="8498">MSIRYTCRCCGMKIAEFDESQVTEAQLGFDSLTPEERALIISREQSGDTVVSITCDYCREALIQHPELSLVGNPLQ</sequence>
<dbReference type="EMBL" id="CP018145">
    <property type="protein sequence ID" value="ASJ56659.1"/>
    <property type="molecule type" value="Genomic_DNA"/>
</dbReference>
<evidence type="ECO:0000313" key="4">
    <source>
        <dbReference type="Proteomes" id="UP000035218"/>
    </source>
</evidence>
<dbReference type="RefSeq" id="WP_007726431.1">
    <property type="nucleotide sequence ID" value="NZ_BAAFVL010000016.1"/>
</dbReference>
<reference evidence="2 6" key="3">
    <citation type="submission" date="2019-06" db="EMBL/GenBank/DDBJ databases">
        <title>Whole genome shotgun sequence of Brevibacillus formosus NBRC 15716.</title>
        <authorList>
            <person name="Hosoyama A."/>
            <person name="Uohara A."/>
            <person name="Ohji S."/>
            <person name="Ichikawa N."/>
        </authorList>
    </citation>
    <scope>NUCLEOTIDE SEQUENCE [LARGE SCALE GENOMIC DNA]</scope>
    <source>
        <strain evidence="2 6">NBRC 15716</strain>
    </source>
</reference>
<dbReference type="OrthoDB" id="2084556at2"/>
<keyword evidence="6" id="KW-1185">Reference proteome</keyword>
<dbReference type="KEGG" id="bfm:BP422_25830"/>
<evidence type="ECO:0008006" key="7">
    <source>
        <dbReference type="Google" id="ProtNLM"/>
    </source>
</evidence>
<dbReference type="InterPro" id="IPR020115">
    <property type="entry name" value="Fin"/>
</dbReference>
<dbReference type="GeneID" id="95754229"/>
<dbReference type="AlphaFoldDB" id="A0A0H0SCL5"/>